<keyword evidence="1" id="KW-0812">Transmembrane</keyword>
<keyword evidence="1" id="KW-1133">Transmembrane helix</keyword>
<organism evidence="2 3">
    <name type="scientific">Sphingobium lignivorans</name>
    <dbReference type="NCBI Taxonomy" id="2735886"/>
    <lineage>
        <taxon>Bacteria</taxon>
        <taxon>Pseudomonadati</taxon>
        <taxon>Pseudomonadota</taxon>
        <taxon>Alphaproteobacteria</taxon>
        <taxon>Sphingomonadales</taxon>
        <taxon>Sphingomonadaceae</taxon>
        <taxon>Sphingobium</taxon>
    </lineage>
</organism>
<evidence type="ECO:0000256" key="1">
    <source>
        <dbReference type="SAM" id="Phobius"/>
    </source>
</evidence>
<evidence type="ECO:0000313" key="3">
    <source>
        <dbReference type="Proteomes" id="UP001138540"/>
    </source>
</evidence>
<name>A0ABR6NJC8_9SPHN</name>
<protein>
    <submittedName>
        <fullName evidence="2">Uncharacterized protein</fullName>
    </submittedName>
</protein>
<comment type="caution">
    <text evidence="2">The sequence shown here is derived from an EMBL/GenBank/DDBJ whole genome shotgun (WGS) entry which is preliminary data.</text>
</comment>
<dbReference type="EMBL" id="JACHKA010000001">
    <property type="protein sequence ID" value="MBB5987387.1"/>
    <property type="molecule type" value="Genomic_DNA"/>
</dbReference>
<reference evidence="2 3" key="1">
    <citation type="submission" date="2020-08" db="EMBL/GenBank/DDBJ databases">
        <title>Exploring microbial biodiversity for novel pathways involved in the catabolism of aromatic compounds derived from lignin.</title>
        <authorList>
            <person name="Elkins J."/>
        </authorList>
    </citation>
    <scope>NUCLEOTIDE SEQUENCE [LARGE SCALE GENOMIC DNA]</scope>
    <source>
        <strain evidence="2 3">B1D3A</strain>
    </source>
</reference>
<keyword evidence="1" id="KW-0472">Membrane</keyword>
<feature type="transmembrane region" description="Helical" evidence="1">
    <location>
        <begin position="54"/>
        <end position="74"/>
    </location>
</feature>
<proteinExistence type="predicted"/>
<gene>
    <name evidence="2" type="ORF">HNP60_003361</name>
</gene>
<sequence>MEAYKSIPLGQKFTEAFSLRDRLTEMVVLGISAGGMGAALAWFLQWGFKEESVFAFFGALAGAAATVAGAIWATDRAERAAHQREQTLLMTESAALLEKTERSIALYSDEHPWPAAFRPSLSDLAASAHEVPAIFREALNQARTLDFRERVKLIKAERAIAAFDQFYQDVFGPEELQPRDDRDWPWALGNMKGALAELIAVLSRR</sequence>
<dbReference type="RefSeq" id="WP_184155880.1">
    <property type="nucleotide sequence ID" value="NZ_JACHKA010000001.1"/>
</dbReference>
<dbReference type="Proteomes" id="UP001138540">
    <property type="component" value="Unassembled WGS sequence"/>
</dbReference>
<feature type="transmembrane region" description="Helical" evidence="1">
    <location>
        <begin position="27"/>
        <end position="48"/>
    </location>
</feature>
<evidence type="ECO:0000313" key="2">
    <source>
        <dbReference type="EMBL" id="MBB5987387.1"/>
    </source>
</evidence>
<accession>A0ABR6NJC8</accession>
<keyword evidence="3" id="KW-1185">Reference proteome</keyword>